<organism evidence="2 3">
    <name type="scientific">Populus deltoides</name>
    <name type="common">Eastern poplar</name>
    <name type="synonym">Eastern cottonwood</name>
    <dbReference type="NCBI Taxonomy" id="3696"/>
    <lineage>
        <taxon>Eukaryota</taxon>
        <taxon>Viridiplantae</taxon>
        <taxon>Streptophyta</taxon>
        <taxon>Embryophyta</taxon>
        <taxon>Tracheophyta</taxon>
        <taxon>Spermatophyta</taxon>
        <taxon>Magnoliopsida</taxon>
        <taxon>eudicotyledons</taxon>
        <taxon>Gunneridae</taxon>
        <taxon>Pentapetalae</taxon>
        <taxon>rosids</taxon>
        <taxon>fabids</taxon>
        <taxon>Malpighiales</taxon>
        <taxon>Salicaceae</taxon>
        <taxon>Saliceae</taxon>
        <taxon>Populus</taxon>
    </lineage>
</organism>
<keyword evidence="1" id="KW-1133">Transmembrane helix</keyword>
<keyword evidence="1" id="KW-0472">Membrane</keyword>
<evidence type="ECO:0000256" key="1">
    <source>
        <dbReference type="SAM" id="Phobius"/>
    </source>
</evidence>
<accession>A0A8T2X2D5</accession>
<reference evidence="2" key="1">
    <citation type="journal article" date="2021" name="J. Hered.">
        <title>Genome Assembly of Salicaceae Populus deltoides (Eastern Cottonwood) I-69 Based on Nanopore Sequencing and Hi-C Technologies.</title>
        <authorList>
            <person name="Bai S."/>
            <person name="Wu H."/>
            <person name="Zhang J."/>
            <person name="Pan Z."/>
            <person name="Zhao W."/>
            <person name="Li Z."/>
            <person name="Tong C."/>
        </authorList>
    </citation>
    <scope>NUCLEOTIDE SEQUENCE</scope>
    <source>
        <tissue evidence="2">Leaf</tissue>
    </source>
</reference>
<dbReference type="Proteomes" id="UP000807159">
    <property type="component" value="Chromosome 16"/>
</dbReference>
<sequence>MISVIEANKDCYDPLMVSIGHFCHGKAEMKEMINTKLIVARQFVQQSGELVKICMKKWQRCPMKQHKTMLKVERGVESHCRNMLKRWILRYKDPVSGVIFKNSFLFAIILSAIMAYVAVLPTQPKYGVCRLPDTNVTQYPYMPHMTSIVAQ</sequence>
<keyword evidence="3" id="KW-1185">Reference proteome</keyword>
<dbReference type="Pfam" id="PF03140">
    <property type="entry name" value="DUF247"/>
    <property type="match status" value="1"/>
</dbReference>
<protein>
    <submittedName>
        <fullName evidence="2">Uncharacterized protein</fullName>
    </submittedName>
</protein>
<name>A0A8T2X2D5_POPDE</name>
<dbReference type="EMBL" id="JACEGQ020000016">
    <property type="protein sequence ID" value="KAH8486177.1"/>
    <property type="molecule type" value="Genomic_DNA"/>
</dbReference>
<evidence type="ECO:0000313" key="2">
    <source>
        <dbReference type="EMBL" id="KAH8486177.1"/>
    </source>
</evidence>
<dbReference type="AlphaFoldDB" id="A0A8T2X2D5"/>
<feature type="transmembrane region" description="Helical" evidence="1">
    <location>
        <begin position="98"/>
        <end position="119"/>
    </location>
</feature>
<comment type="caution">
    <text evidence="2">The sequence shown here is derived from an EMBL/GenBank/DDBJ whole genome shotgun (WGS) entry which is preliminary data.</text>
</comment>
<evidence type="ECO:0000313" key="3">
    <source>
        <dbReference type="Proteomes" id="UP000807159"/>
    </source>
</evidence>
<gene>
    <name evidence="2" type="ORF">H0E87_027592</name>
</gene>
<dbReference type="InterPro" id="IPR004158">
    <property type="entry name" value="DUF247_pln"/>
</dbReference>
<proteinExistence type="predicted"/>
<keyword evidence="1" id="KW-0812">Transmembrane</keyword>